<sequence>MPTHVFHFSKSISSAKIQKYTIATERGMVSSGQVPNANVVANRSVNLSAPRVRPTEDPGYSSRGSQDTRYSKFTSKDANVNMPSPNSHTSTSPINVKERFFSRLREREPDSTVNPEHAPYLRYHYLEDYKGRTKRPFRDLARSISQEAKALGDKHYSGQHVFFAGPTSVSQSYFQPTLPTTHSHGQYPHIELLHAISKPNNADGSTFAIGKVIEIVDAFTDALFNYETFLRTGIDQLTAKQTDRLTDNPPRNTGIDSILDIFDTNDNYEAETEQDAHLRTPLSAYIAGSEPDLGAIDFVYFIRAALSNNVRRRIMYMMRPQPMTMTLKISTHGTPEGRAIHAADKVLSTDALRANIILPPRLLRAIMRMYKEMLRFANQVDDRTEEDWYAWSYTAQIEADKVLGERARKSLRKMGVTEM</sequence>
<evidence type="ECO:0000313" key="3">
    <source>
        <dbReference type="Proteomes" id="UP000799421"/>
    </source>
</evidence>
<dbReference type="Proteomes" id="UP000799421">
    <property type="component" value="Unassembled WGS sequence"/>
</dbReference>
<dbReference type="OrthoDB" id="3648726at2759"/>
<organism evidence="2 3">
    <name type="scientific">Piedraia hortae CBS 480.64</name>
    <dbReference type="NCBI Taxonomy" id="1314780"/>
    <lineage>
        <taxon>Eukaryota</taxon>
        <taxon>Fungi</taxon>
        <taxon>Dikarya</taxon>
        <taxon>Ascomycota</taxon>
        <taxon>Pezizomycotina</taxon>
        <taxon>Dothideomycetes</taxon>
        <taxon>Dothideomycetidae</taxon>
        <taxon>Capnodiales</taxon>
        <taxon>Piedraiaceae</taxon>
        <taxon>Piedraia</taxon>
    </lineage>
</organism>
<protein>
    <submittedName>
        <fullName evidence="2">Uncharacterized protein</fullName>
    </submittedName>
</protein>
<gene>
    <name evidence="2" type="ORF">K470DRAFT_272715</name>
</gene>
<reference evidence="2" key="1">
    <citation type="journal article" date="2020" name="Stud. Mycol.">
        <title>101 Dothideomycetes genomes: a test case for predicting lifestyles and emergence of pathogens.</title>
        <authorList>
            <person name="Haridas S."/>
            <person name="Albert R."/>
            <person name="Binder M."/>
            <person name="Bloem J."/>
            <person name="Labutti K."/>
            <person name="Salamov A."/>
            <person name="Andreopoulos B."/>
            <person name="Baker S."/>
            <person name="Barry K."/>
            <person name="Bills G."/>
            <person name="Bluhm B."/>
            <person name="Cannon C."/>
            <person name="Castanera R."/>
            <person name="Culley D."/>
            <person name="Daum C."/>
            <person name="Ezra D."/>
            <person name="Gonzalez J."/>
            <person name="Henrissat B."/>
            <person name="Kuo A."/>
            <person name="Liang C."/>
            <person name="Lipzen A."/>
            <person name="Lutzoni F."/>
            <person name="Magnuson J."/>
            <person name="Mondo S."/>
            <person name="Nolan M."/>
            <person name="Ohm R."/>
            <person name="Pangilinan J."/>
            <person name="Park H.-J."/>
            <person name="Ramirez L."/>
            <person name="Alfaro M."/>
            <person name="Sun H."/>
            <person name="Tritt A."/>
            <person name="Yoshinaga Y."/>
            <person name="Zwiers L.-H."/>
            <person name="Turgeon B."/>
            <person name="Goodwin S."/>
            <person name="Spatafora J."/>
            <person name="Crous P."/>
            <person name="Grigoriev I."/>
        </authorList>
    </citation>
    <scope>NUCLEOTIDE SEQUENCE</scope>
    <source>
        <strain evidence="2">CBS 480.64</strain>
    </source>
</reference>
<feature type="region of interest" description="Disordered" evidence="1">
    <location>
        <begin position="45"/>
        <end position="69"/>
    </location>
</feature>
<name>A0A6A7BTT5_9PEZI</name>
<accession>A0A6A7BTT5</accession>
<evidence type="ECO:0000256" key="1">
    <source>
        <dbReference type="SAM" id="MobiDB-lite"/>
    </source>
</evidence>
<keyword evidence="3" id="KW-1185">Reference proteome</keyword>
<dbReference type="AlphaFoldDB" id="A0A6A7BTT5"/>
<proteinExistence type="predicted"/>
<dbReference type="EMBL" id="MU006017">
    <property type="protein sequence ID" value="KAF2858135.1"/>
    <property type="molecule type" value="Genomic_DNA"/>
</dbReference>
<evidence type="ECO:0000313" key="2">
    <source>
        <dbReference type="EMBL" id="KAF2858135.1"/>
    </source>
</evidence>